<accession>A0A1X6NXU1</accession>
<dbReference type="Proteomes" id="UP000218209">
    <property type="component" value="Unassembled WGS sequence"/>
</dbReference>
<feature type="region of interest" description="Disordered" evidence="1">
    <location>
        <begin position="360"/>
        <end position="405"/>
    </location>
</feature>
<gene>
    <name evidence="3" type="ORF">BU14_0352s0016</name>
</gene>
<dbReference type="Gene3D" id="1.10.720.30">
    <property type="entry name" value="SAP domain"/>
    <property type="match status" value="1"/>
</dbReference>
<keyword evidence="4" id="KW-1185">Reference proteome</keyword>
<evidence type="ECO:0000256" key="1">
    <source>
        <dbReference type="SAM" id="MobiDB-lite"/>
    </source>
</evidence>
<sequence>MASRVTVEDLRSLLSSRGLPTRGRKADLLERCRVHGVALQRAPGVTAETGASRVPPPVGARGVSGGGASGGGEVVTVNTPSQSLSVTRGTTEGPDASLQASIPPDSGAPRVGGVGAAAAVAVPTAEPRGADRAPAFSKNERARLAHILCTPDVAAGVITSRGGMSRQQQDARQSRGAVWVVVVAPVFNGSDLSNVLTGGSTLTLTRIIGPLSSFFWRTHKDFSRSGQNDPNLWASFSKGDTLLDYLFYLFKGNDVVLELVSPEVGPAGVEGDIPPLAGHTTRTQPSNRGKRKREADIGEMERFAANAEKMATAVCKDADSRELANLSETLKNLRAAGADPRFIAAVEKKLERLLLPLAEDAISPSREGASGRAVGGASSPTGSPPAASTTRGSIDLGGSESESCP</sequence>
<proteinExistence type="predicted"/>
<feature type="domain" description="SAP" evidence="2">
    <location>
        <begin position="2"/>
        <end position="36"/>
    </location>
</feature>
<protein>
    <recommendedName>
        <fullName evidence="2">SAP domain-containing protein</fullName>
    </recommendedName>
</protein>
<evidence type="ECO:0000313" key="4">
    <source>
        <dbReference type="Proteomes" id="UP000218209"/>
    </source>
</evidence>
<feature type="region of interest" description="Disordered" evidence="1">
    <location>
        <begin position="270"/>
        <end position="295"/>
    </location>
</feature>
<feature type="compositionally biased region" description="Low complexity" evidence="1">
    <location>
        <begin position="365"/>
        <end position="390"/>
    </location>
</feature>
<feature type="region of interest" description="Disordered" evidence="1">
    <location>
        <begin position="80"/>
        <end position="106"/>
    </location>
</feature>
<dbReference type="SUPFAM" id="SSF68906">
    <property type="entry name" value="SAP domain"/>
    <property type="match status" value="1"/>
</dbReference>
<evidence type="ECO:0000313" key="3">
    <source>
        <dbReference type="EMBL" id="OSX73397.1"/>
    </source>
</evidence>
<reference evidence="3 4" key="1">
    <citation type="submission" date="2017-03" db="EMBL/GenBank/DDBJ databases">
        <title>WGS assembly of Porphyra umbilicalis.</title>
        <authorList>
            <person name="Brawley S.H."/>
            <person name="Blouin N.A."/>
            <person name="Ficko-Blean E."/>
            <person name="Wheeler G.L."/>
            <person name="Lohr M."/>
            <person name="Goodson H.V."/>
            <person name="Jenkins J.W."/>
            <person name="Blaby-Haas C.E."/>
            <person name="Helliwell K.E."/>
            <person name="Chan C."/>
            <person name="Marriage T."/>
            <person name="Bhattacharya D."/>
            <person name="Klein A.S."/>
            <person name="Badis Y."/>
            <person name="Brodie J."/>
            <person name="Cao Y."/>
            <person name="Collen J."/>
            <person name="Dittami S.M."/>
            <person name="Gachon C.M."/>
            <person name="Green B.R."/>
            <person name="Karpowicz S."/>
            <person name="Kim J.W."/>
            <person name="Kudahl U."/>
            <person name="Lin S."/>
            <person name="Michel G."/>
            <person name="Mittag M."/>
            <person name="Olson B.J."/>
            <person name="Pangilinan J."/>
            <person name="Peng Y."/>
            <person name="Qiu H."/>
            <person name="Shu S."/>
            <person name="Singer J.T."/>
            <person name="Smith A.G."/>
            <person name="Sprecher B.N."/>
            <person name="Wagner V."/>
            <person name="Wang W."/>
            <person name="Wang Z.-Y."/>
            <person name="Yan J."/>
            <person name="Yarish C."/>
            <person name="Zoeuner-Riek S."/>
            <person name="Zhuang Y."/>
            <person name="Zou Y."/>
            <person name="Lindquist E.A."/>
            <person name="Grimwood J."/>
            <person name="Barry K."/>
            <person name="Rokhsar D.S."/>
            <person name="Schmutz J."/>
            <person name="Stiller J.W."/>
            <person name="Grossman A.R."/>
            <person name="Prochnik S.E."/>
        </authorList>
    </citation>
    <scope>NUCLEOTIDE SEQUENCE [LARGE SCALE GENOMIC DNA]</scope>
    <source>
        <strain evidence="3">4086291</strain>
    </source>
</reference>
<dbReference type="InterPro" id="IPR003034">
    <property type="entry name" value="SAP_dom"/>
</dbReference>
<organism evidence="3 4">
    <name type="scientific">Porphyra umbilicalis</name>
    <name type="common">Purple laver</name>
    <name type="synonym">Red alga</name>
    <dbReference type="NCBI Taxonomy" id="2786"/>
    <lineage>
        <taxon>Eukaryota</taxon>
        <taxon>Rhodophyta</taxon>
        <taxon>Bangiophyceae</taxon>
        <taxon>Bangiales</taxon>
        <taxon>Bangiaceae</taxon>
        <taxon>Porphyra</taxon>
    </lineage>
</organism>
<dbReference type="SMART" id="SM00513">
    <property type="entry name" value="SAP"/>
    <property type="match status" value="1"/>
</dbReference>
<name>A0A1X6NXU1_PORUM</name>
<dbReference type="EMBL" id="KV918999">
    <property type="protein sequence ID" value="OSX73397.1"/>
    <property type="molecule type" value="Genomic_DNA"/>
</dbReference>
<dbReference type="Pfam" id="PF02037">
    <property type="entry name" value="SAP"/>
    <property type="match status" value="1"/>
</dbReference>
<dbReference type="InterPro" id="IPR036361">
    <property type="entry name" value="SAP_dom_sf"/>
</dbReference>
<feature type="compositionally biased region" description="Polar residues" evidence="1">
    <location>
        <begin position="80"/>
        <end position="90"/>
    </location>
</feature>
<dbReference type="AlphaFoldDB" id="A0A1X6NXU1"/>
<evidence type="ECO:0000259" key="2">
    <source>
        <dbReference type="PROSITE" id="PS50800"/>
    </source>
</evidence>
<dbReference type="PROSITE" id="PS50800">
    <property type="entry name" value="SAP"/>
    <property type="match status" value="1"/>
</dbReference>